<organism evidence="2">
    <name type="scientific">Flavobacterium sp. CFS9</name>
    <dbReference type="NCBI Taxonomy" id="3143118"/>
    <lineage>
        <taxon>Bacteria</taxon>
        <taxon>Pseudomonadati</taxon>
        <taxon>Bacteroidota</taxon>
        <taxon>Flavobacteriia</taxon>
        <taxon>Flavobacteriales</taxon>
        <taxon>Flavobacteriaceae</taxon>
        <taxon>Flavobacterium</taxon>
    </lineage>
</organism>
<reference evidence="2" key="1">
    <citation type="submission" date="2024-05" db="EMBL/GenBank/DDBJ databases">
        <title>Whole-Genome Sequence of CFS9, a Potential Fish Probiotic Isolated from the Body Surface of Silurus asotus.</title>
        <authorList>
            <person name="Kojima M."/>
            <person name="Tobioka K."/>
            <person name="Yokota K."/>
            <person name="Nakatani H."/>
            <person name="Hori K."/>
            <person name="Tamaru Y."/>
            <person name="Okazaki F."/>
        </authorList>
    </citation>
    <scope>NUCLEOTIDE SEQUENCE</scope>
    <source>
        <strain evidence="2">CFS9</strain>
    </source>
</reference>
<dbReference type="InterPro" id="IPR040556">
    <property type="entry name" value="pP_pnuc_1"/>
</dbReference>
<proteinExistence type="predicted"/>
<accession>A0AAT9H5U8</accession>
<protein>
    <recommendedName>
        <fullName evidence="1">Predicted pPIWI-associating nuclease domain-containing protein</fullName>
    </recommendedName>
</protein>
<evidence type="ECO:0000313" key="2">
    <source>
        <dbReference type="EMBL" id="BFM45149.1"/>
    </source>
</evidence>
<dbReference type="RefSeq" id="WP_369616154.1">
    <property type="nucleotide sequence ID" value="NZ_AP031573.1"/>
</dbReference>
<evidence type="ECO:0000259" key="1">
    <source>
        <dbReference type="Pfam" id="PF18165"/>
    </source>
</evidence>
<sequence length="298" mass="35007">MENNFDKLKEIAGINTKLSQFAKLANPIPESIRQIIEMQDKLKLAIPTFDFPKVDFPKVDFPNFVLPKIEIPKFDNLFHDKLLETLKKISNIGENLKNNPELQFGFITDLEILNLKSAEELKESLVSDLTDIDIQEKEKILNDNLMPYLENHNLESLWIGATQVLESENNPDRLRQCLISLRTILEYLIDQKLAPLEKIKDEEMFKNNFKKYHLGKQNIELVKIKRAQKIEYFTSKFEFRTLEDFTKNEIQYVCNCYSILCNVHQPNIGLTENQVRSLKVKTGITIWLLMYLYDFLEK</sequence>
<dbReference type="AlphaFoldDB" id="A0AAT9H5U8"/>
<dbReference type="EMBL" id="AP031573">
    <property type="protein sequence ID" value="BFM45149.1"/>
    <property type="molecule type" value="Genomic_DNA"/>
</dbReference>
<name>A0AAT9H5U8_9FLAO</name>
<dbReference type="Pfam" id="PF18165">
    <property type="entry name" value="pP_pnuc_1"/>
    <property type="match status" value="1"/>
</dbReference>
<feature type="domain" description="Predicted pPIWI-associating nuclease" evidence="1">
    <location>
        <begin position="149"/>
        <end position="267"/>
    </location>
</feature>
<gene>
    <name evidence="2" type="ORF">CFS9_37900</name>
</gene>